<comment type="caution">
    <text evidence="1">The sequence shown here is derived from an EMBL/GenBank/DDBJ whole genome shotgun (WGS) entry which is preliminary data.</text>
</comment>
<reference evidence="1 2" key="1">
    <citation type="journal article" date="2016" name="Nat. Commun.">
        <title>Thousands of microbial genomes shed light on interconnected biogeochemical processes in an aquifer system.</title>
        <authorList>
            <person name="Anantharaman K."/>
            <person name="Brown C.T."/>
            <person name="Hug L.A."/>
            <person name="Sharon I."/>
            <person name="Castelle C.J."/>
            <person name="Probst A.J."/>
            <person name="Thomas B.C."/>
            <person name="Singh A."/>
            <person name="Wilkins M.J."/>
            <person name="Karaoz U."/>
            <person name="Brodie E.L."/>
            <person name="Williams K.H."/>
            <person name="Hubbard S.S."/>
            <person name="Banfield J.F."/>
        </authorList>
    </citation>
    <scope>NUCLEOTIDE SEQUENCE [LARGE SCALE GENOMIC DNA]</scope>
</reference>
<dbReference type="AlphaFoldDB" id="A0A1G2I480"/>
<evidence type="ECO:0000313" key="1">
    <source>
        <dbReference type="EMBL" id="OGZ69634.1"/>
    </source>
</evidence>
<organism evidence="1 2">
    <name type="scientific">Candidatus Staskawiczbacteria bacterium RIFCSPHIGHO2_02_FULL_42_22</name>
    <dbReference type="NCBI Taxonomy" id="1802207"/>
    <lineage>
        <taxon>Bacteria</taxon>
        <taxon>Candidatus Staskawicziibacteriota</taxon>
    </lineage>
</organism>
<dbReference type="Proteomes" id="UP000178820">
    <property type="component" value="Unassembled WGS sequence"/>
</dbReference>
<protein>
    <submittedName>
        <fullName evidence="1">Uncharacterized protein</fullName>
    </submittedName>
</protein>
<sequence>MSLEIVARKFVGERGISIKENKNRFTGNKDQLSVIFFGAHSDRLLLQRKFPALHKRNESHIYVSEGSQLLKFSILYGCLHDYVVALEGAKSQFCQDIRDVLIYHHLKHEREKPEIALVQEVTPFTYAGVAELLDSFYPIG</sequence>
<name>A0A1G2I480_9BACT</name>
<gene>
    <name evidence="1" type="ORF">A3D44_01300</name>
</gene>
<dbReference type="EMBL" id="MHOT01000007">
    <property type="protein sequence ID" value="OGZ69634.1"/>
    <property type="molecule type" value="Genomic_DNA"/>
</dbReference>
<accession>A0A1G2I480</accession>
<evidence type="ECO:0000313" key="2">
    <source>
        <dbReference type="Proteomes" id="UP000178820"/>
    </source>
</evidence>
<proteinExistence type="predicted"/>